<dbReference type="AlphaFoldDB" id="A0A0C9ZJR5"/>
<feature type="compositionally biased region" description="Polar residues" evidence="1">
    <location>
        <begin position="109"/>
        <end position="125"/>
    </location>
</feature>
<dbReference type="HOGENOM" id="CLU_1138398_0_0_1"/>
<sequence length="244" mass="27013">MFLLPNGVPNSHVLFLGPEYCVARSAPDLGAATVEYRKALSGSQGAVLSGGFGYEKLALSVDQLCMLALWRATTRGKSSTLRATRKFISQVLKLPRLSVRGLQGHPSHPGSQVNSNMTPPFSRTQSHPLQDLSVASFYRIQLLLDSRGTHGTWLSVHVQEARLRVSMQYLKKVGADGSILSHPTFGLHSSLFFPTVIRWWTERAHLRNVHAMTGYNPKCRKSVNNTKIIQPDNSNFKSVCRLCA</sequence>
<protein>
    <submittedName>
        <fullName evidence="2">Uncharacterized protein</fullName>
    </submittedName>
</protein>
<keyword evidence="3" id="KW-1185">Reference proteome</keyword>
<reference evidence="3" key="2">
    <citation type="submission" date="2015-01" db="EMBL/GenBank/DDBJ databases">
        <title>Evolutionary Origins and Diversification of the Mycorrhizal Mutualists.</title>
        <authorList>
            <consortium name="DOE Joint Genome Institute"/>
            <consortium name="Mycorrhizal Genomics Consortium"/>
            <person name="Kohler A."/>
            <person name="Kuo A."/>
            <person name="Nagy L.G."/>
            <person name="Floudas D."/>
            <person name="Copeland A."/>
            <person name="Barry K.W."/>
            <person name="Cichocki N."/>
            <person name="Veneault-Fourrey C."/>
            <person name="LaButti K."/>
            <person name="Lindquist E.A."/>
            <person name="Lipzen A."/>
            <person name="Lundell T."/>
            <person name="Morin E."/>
            <person name="Murat C."/>
            <person name="Riley R."/>
            <person name="Ohm R."/>
            <person name="Sun H."/>
            <person name="Tunlid A."/>
            <person name="Henrissat B."/>
            <person name="Grigoriev I.V."/>
            <person name="Hibbett D.S."/>
            <person name="Martin F."/>
        </authorList>
    </citation>
    <scope>NUCLEOTIDE SEQUENCE [LARGE SCALE GENOMIC DNA]</scope>
    <source>
        <strain evidence="3">441</strain>
    </source>
</reference>
<evidence type="ECO:0000313" key="3">
    <source>
        <dbReference type="Proteomes" id="UP000054018"/>
    </source>
</evidence>
<gene>
    <name evidence="2" type="ORF">PISMIDRAFT_597824</name>
</gene>
<proteinExistence type="predicted"/>
<dbReference type="EMBL" id="KN833770">
    <property type="protein sequence ID" value="KIK20193.1"/>
    <property type="molecule type" value="Genomic_DNA"/>
</dbReference>
<reference evidence="2 3" key="1">
    <citation type="submission" date="2014-04" db="EMBL/GenBank/DDBJ databases">
        <authorList>
            <consortium name="DOE Joint Genome Institute"/>
            <person name="Kuo A."/>
            <person name="Kohler A."/>
            <person name="Costa M.D."/>
            <person name="Nagy L.G."/>
            <person name="Floudas D."/>
            <person name="Copeland A."/>
            <person name="Barry K.W."/>
            <person name="Cichocki N."/>
            <person name="Veneault-Fourrey C."/>
            <person name="LaButti K."/>
            <person name="Lindquist E.A."/>
            <person name="Lipzen A."/>
            <person name="Lundell T."/>
            <person name="Morin E."/>
            <person name="Murat C."/>
            <person name="Sun H."/>
            <person name="Tunlid A."/>
            <person name="Henrissat B."/>
            <person name="Grigoriev I.V."/>
            <person name="Hibbett D.S."/>
            <person name="Martin F."/>
            <person name="Nordberg H.P."/>
            <person name="Cantor M.N."/>
            <person name="Hua S.X."/>
        </authorList>
    </citation>
    <scope>NUCLEOTIDE SEQUENCE [LARGE SCALE GENOMIC DNA]</scope>
    <source>
        <strain evidence="2 3">441</strain>
    </source>
</reference>
<evidence type="ECO:0000313" key="2">
    <source>
        <dbReference type="EMBL" id="KIK20193.1"/>
    </source>
</evidence>
<dbReference type="Proteomes" id="UP000054018">
    <property type="component" value="Unassembled WGS sequence"/>
</dbReference>
<name>A0A0C9ZJR5_9AGAM</name>
<feature type="region of interest" description="Disordered" evidence="1">
    <location>
        <begin position="103"/>
        <end position="125"/>
    </location>
</feature>
<evidence type="ECO:0000256" key="1">
    <source>
        <dbReference type="SAM" id="MobiDB-lite"/>
    </source>
</evidence>
<organism evidence="2 3">
    <name type="scientific">Pisolithus microcarpus 441</name>
    <dbReference type="NCBI Taxonomy" id="765257"/>
    <lineage>
        <taxon>Eukaryota</taxon>
        <taxon>Fungi</taxon>
        <taxon>Dikarya</taxon>
        <taxon>Basidiomycota</taxon>
        <taxon>Agaricomycotina</taxon>
        <taxon>Agaricomycetes</taxon>
        <taxon>Agaricomycetidae</taxon>
        <taxon>Boletales</taxon>
        <taxon>Sclerodermatineae</taxon>
        <taxon>Pisolithaceae</taxon>
        <taxon>Pisolithus</taxon>
    </lineage>
</organism>
<accession>A0A0C9ZJR5</accession>